<reference evidence="1" key="1">
    <citation type="submission" date="2021-01" db="EMBL/GenBank/DDBJ databases">
        <title>Fulvivirga kasyanovii gen. nov., sp nov., a novel member of the phylum Bacteroidetes isolated from seawater in a mussel farm.</title>
        <authorList>
            <person name="Zhao L.-H."/>
            <person name="Wang Z.-J."/>
        </authorList>
    </citation>
    <scope>NUCLEOTIDE SEQUENCE</scope>
    <source>
        <strain evidence="1">29W222</strain>
    </source>
</reference>
<proteinExistence type="predicted"/>
<keyword evidence="2" id="KW-1185">Reference proteome</keyword>
<dbReference type="Proteomes" id="UP000614216">
    <property type="component" value="Unassembled WGS sequence"/>
</dbReference>
<gene>
    <name evidence="1" type="ORF">JMN32_15125</name>
</gene>
<name>A0A937KEY8_9BACT</name>
<dbReference type="RefSeq" id="WP_202857187.1">
    <property type="nucleotide sequence ID" value="NZ_JAEUGD010000051.1"/>
</dbReference>
<evidence type="ECO:0000313" key="2">
    <source>
        <dbReference type="Proteomes" id="UP000614216"/>
    </source>
</evidence>
<comment type="caution">
    <text evidence="1">The sequence shown here is derived from an EMBL/GenBank/DDBJ whole genome shotgun (WGS) entry which is preliminary data.</text>
</comment>
<accession>A0A937KEY8</accession>
<organism evidence="1 2">
    <name type="scientific">Fulvivirga marina</name>
    <dbReference type="NCBI Taxonomy" id="2494733"/>
    <lineage>
        <taxon>Bacteria</taxon>
        <taxon>Pseudomonadati</taxon>
        <taxon>Bacteroidota</taxon>
        <taxon>Cytophagia</taxon>
        <taxon>Cytophagales</taxon>
        <taxon>Fulvivirgaceae</taxon>
        <taxon>Fulvivirga</taxon>
    </lineage>
</organism>
<evidence type="ECO:0000313" key="1">
    <source>
        <dbReference type="EMBL" id="MBL6447648.1"/>
    </source>
</evidence>
<sequence>MGKSKDLERPVTMRDIAELQLALEESFTKLIKSRMCRPNVYTASKFSEITGVRYIDIIEQCVKGLLHAYREGTTWMIYASELEKFKIL</sequence>
<dbReference type="EMBL" id="JAEUGD010000051">
    <property type="protein sequence ID" value="MBL6447648.1"/>
    <property type="molecule type" value="Genomic_DNA"/>
</dbReference>
<dbReference type="AlphaFoldDB" id="A0A937KEY8"/>
<protein>
    <submittedName>
        <fullName evidence="1">Uncharacterized protein</fullName>
    </submittedName>
</protein>